<dbReference type="GO" id="GO:0005743">
    <property type="term" value="C:mitochondrial inner membrane"/>
    <property type="evidence" value="ECO:0007669"/>
    <property type="project" value="UniProtKB-SubCell"/>
</dbReference>
<dbReference type="OrthoDB" id="285308at2759"/>
<dbReference type="AlphaFoldDB" id="A0A2T9YNK7"/>
<evidence type="ECO:0000259" key="9">
    <source>
        <dbReference type="Pfam" id="PF10313"/>
    </source>
</evidence>
<organism evidence="10 11">
    <name type="scientific">Smittium simulii</name>
    <dbReference type="NCBI Taxonomy" id="133385"/>
    <lineage>
        <taxon>Eukaryota</taxon>
        <taxon>Fungi</taxon>
        <taxon>Fungi incertae sedis</taxon>
        <taxon>Zoopagomycota</taxon>
        <taxon>Kickxellomycotina</taxon>
        <taxon>Harpellomycetes</taxon>
        <taxon>Harpellales</taxon>
        <taxon>Legeriomycetaceae</taxon>
        <taxon>Smittium</taxon>
    </lineage>
</organism>
<evidence type="ECO:0000256" key="7">
    <source>
        <dbReference type="ARBA" id="ARBA00022801"/>
    </source>
</evidence>
<evidence type="ECO:0000256" key="3">
    <source>
        <dbReference type="ARBA" id="ARBA00014312"/>
    </source>
</evidence>
<protein>
    <recommendedName>
        <fullName evidence="4">Mitochondrial inner membrane protease ATP23</fullName>
    </recommendedName>
    <alternativeName>
        <fullName evidence="3">Mitochondrial inner membrane protease atp23</fullName>
    </alternativeName>
</protein>
<evidence type="ECO:0000313" key="10">
    <source>
        <dbReference type="EMBL" id="PVU93928.1"/>
    </source>
</evidence>
<name>A0A2T9YNK7_9FUNG</name>
<dbReference type="InterPro" id="IPR036322">
    <property type="entry name" value="WD40_repeat_dom_sf"/>
</dbReference>
<comment type="subcellular location">
    <subcellularLocation>
        <location evidence="1">Mitochondrion inner membrane</location>
        <topology evidence="1">Peripheral membrane protein</topology>
        <orientation evidence="1">Intermembrane side</orientation>
    </subcellularLocation>
</comment>
<keyword evidence="11" id="KW-1185">Reference proteome</keyword>
<dbReference type="InterPro" id="IPR019417">
    <property type="entry name" value="DUF2415"/>
</dbReference>
<dbReference type="SUPFAM" id="SSF50978">
    <property type="entry name" value="WD40 repeat-like"/>
    <property type="match status" value="1"/>
</dbReference>
<dbReference type="GO" id="GO:0034982">
    <property type="term" value="P:mitochondrial protein processing"/>
    <property type="evidence" value="ECO:0007669"/>
    <property type="project" value="TreeGrafter"/>
</dbReference>
<comment type="caution">
    <text evidence="10">The sequence shown here is derived from an EMBL/GenBank/DDBJ whole genome shotgun (WGS) entry which is preliminary data.</text>
</comment>
<dbReference type="GO" id="GO:0004222">
    <property type="term" value="F:metalloendopeptidase activity"/>
    <property type="evidence" value="ECO:0007669"/>
    <property type="project" value="InterPro"/>
</dbReference>
<evidence type="ECO:0000313" key="11">
    <source>
        <dbReference type="Proteomes" id="UP000245383"/>
    </source>
</evidence>
<evidence type="ECO:0000256" key="5">
    <source>
        <dbReference type="ARBA" id="ARBA00022670"/>
    </source>
</evidence>
<evidence type="ECO:0000256" key="6">
    <source>
        <dbReference type="ARBA" id="ARBA00022723"/>
    </source>
</evidence>
<dbReference type="Pfam" id="PF10313">
    <property type="entry name" value="DUF2415"/>
    <property type="match status" value="1"/>
</dbReference>
<reference evidence="10 11" key="1">
    <citation type="journal article" date="2018" name="MBio">
        <title>Comparative Genomics Reveals the Core Gene Toolbox for the Fungus-Insect Symbiosis.</title>
        <authorList>
            <person name="Wang Y."/>
            <person name="Stata M."/>
            <person name="Wang W."/>
            <person name="Stajich J.E."/>
            <person name="White M.M."/>
            <person name="Moncalvo J.M."/>
        </authorList>
    </citation>
    <scope>NUCLEOTIDE SEQUENCE [LARGE SCALE GENOMIC DNA]</scope>
    <source>
        <strain evidence="10 11">SWE-8-4</strain>
    </source>
</reference>
<accession>A0A2T9YNK7</accession>
<dbReference type="GO" id="GO:0033615">
    <property type="term" value="P:mitochondrial proton-transporting ATP synthase complex assembly"/>
    <property type="evidence" value="ECO:0007669"/>
    <property type="project" value="TreeGrafter"/>
</dbReference>
<dbReference type="InterPro" id="IPR015943">
    <property type="entry name" value="WD40/YVTN_repeat-like_dom_sf"/>
</dbReference>
<evidence type="ECO:0000256" key="2">
    <source>
        <dbReference type="ARBA" id="ARBA00009915"/>
    </source>
</evidence>
<dbReference type="STRING" id="133385.A0A2T9YNK7"/>
<proteinExistence type="inferred from homology"/>
<dbReference type="PANTHER" id="PTHR21711:SF0">
    <property type="entry name" value="MITOCHONDRIAL INNER MEMBRANE PROTEASE ATP23 HOMOLOG"/>
    <property type="match status" value="1"/>
</dbReference>
<dbReference type="GO" id="GO:0046872">
    <property type="term" value="F:metal ion binding"/>
    <property type="evidence" value="ECO:0007669"/>
    <property type="project" value="UniProtKB-KW"/>
</dbReference>
<keyword evidence="8" id="KW-0482">Metalloprotease</keyword>
<gene>
    <name evidence="10" type="ORF">BB561_002926</name>
</gene>
<dbReference type="Proteomes" id="UP000245383">
    <property type="component" value="Unassembled WGS sequence"/>
</dbReference>
<dbReference type="Gene3D" id="2.130.10.10">
    <property type="entry name" value="YVTN repeat-like/Quinoprotein amine dehydrogenase"/>
    <property type="match status" value="2"/>
</dbReference>
<feature type="domain" description="DUF2415" evidence="9">
    <location>
        <begin position="501"/>
        <end position="540"/>
    </location>
</feature>
<evidence type="ECO:0000256" key="1">
    <source>
        <dbReference type="ARBA" id="ARBA00004137"/>
    </source>
</evidence>
<keyword evidence="5" id="KW-0645">Protease</keyword>
<evidence type="ECO:0000256" key="4">
    <source>
        <dbReference type="ARBA" id="ARBA00014615"/>
    </source>
</evidence>
<dbReference type="InterPro" id="IPR019165">
    <property type="entry name" value="Peptidase_M76_ATP23"/>
</dbReference>
<dbReference type="Pfam" id="PF09768">
    <property type="entry name" value="Peptidase_M76"/>
    <property type="match status" value="1"/>
</dbReference>
<dbReference type="PANTHER" id="PTHR21711">
    <property type="entry name" value="MITOCHONDRIAL INNER MEMBRANE PROTEASE"/>
    <property type="match status" value="1"/>
</dbReference>
<evidence type="ECO:0000256" key="8">
    <source>
        <dbReference type="ARBA" id="ARBA00023049"/>
    </source>
</evidence>
<keyword evidence="6" id="KW-0479">Metal-binding</keyword>
<comment type="similarity">
    <text evidence="2">Belongs to the peptidase M76 family.</text>
</comment>
<sequence length="590" mass="67281">MSTSKNELERDFEAWRKGMHTFFIHNVAEKAKNLDPTSEEALLKKENYDKCVYWKNELFKTSILFIFACPIVRFMSESLQKVGCIFKSENISCVECEEERTGGFSPDFGIELCCNKMPAKEIMQDTLVHEMVHAYDHCKFNVDWFNLQHHACSEIRAANLSGDCAWIKEAFRGNVGFIKHHQVCVKRRAILAVSENPMCTSKEDAKYAVNKVFKSCFNDTQPQLRDVIHCPFPENRIYSIYKQNIEKYDISARMSQKIIKNLPFDPVSLSINKQYIAVGGQKGELAIANQSNTSDIKIIQLSDSINNFMCFESTPNYYENNHYLGIDSINNSSADICELYDTERNSSIDSNISIFDPDNSSVVSSYNDTDSFRNRLLVCTNDKSIKIVSLPSLSVDHEIYFDTSINNASISPDRSKMIAVGDTNQVFVFNKRGSDYEKIATITGIKNIIILFLEIKKHIYNSRKSDVFAIASQDGHVSIWDIRMNRKINSLESVQSGRACGACRNVKFSKNGPVDLMAFSEHSSYVTVVDSRHFNKKQLLKTNTELGESQITGIEFSYDSEKLFVGLEGCILDYKVDTLKRRCFPYFSVM</sequence>
<keyword evidence="7" id="KW-0378">Hydrolase</keyword>
<dbReference type="EMBL" id="MBFR01000107">
    <property type="protein sequence ID" value="PVU93928.1"/>
    <property type="molecule type" value="Genomic_DNA"/>
</dbReference>